<evidence type="ECO:0000313" key="2">
    <source>
        <dbReference type="Proteomes" id="UP001164712"/>
    </source>
</evidence>
<name>A0ABY7HSM8_9GAMM</name>
<sequence>MPAMHFHVCWPDGESEVCYSPSTVISQHLAAGETYRLAEFVRRCTAALNEASLRVEQKYGFACSSANDQLARIQNRARHFQHDEQAQVSVAAIEPVGAGLPL</sequence>
<reference evidence="1" key="1">
    <citation type="submission" date="2022-12" db="EMBL/GenBank/DDBJ databases">
        <title>Complete genome sequence of an Australian strain of Rouxiella badensis DAR84756 and resolution of the R. badensis DSM100043 and R. chamberiensis DSM28324 genomes.</title>
        <authorList>
            <person name="Paul S."/>
            <person name="Anderson P.J."/>
            <person name="Maynard G."/>
            <person name="Dyall-Smith M."/>
            <person name="Kudinha T."/>
        </authorList>
    </citation>
    <scope>NUCLEOTIDE SEQUENCE</scope>
    <source>
        <strain evidence="1">DSM 28324</strain>
    </source>
</reference>
<dbReference type="EMBL" id="CP114058">
    <property type="protein sequence ID" value="WAT01992.1"/>
    <property type="molecule type" value="Genomic_DNA"/>
</dbReference>
<gene>
    <name evidence="1" type="ORF">O1V66_04685</name>
</gene>
<proteinExistence type="predicted"/>
<dbReference type="NCBIfam" id="TIGR04042">
    <property type="entry name" value="MSMEG_0570_fam"/>
    <property type="match status" value="1"/>
</dbReference>
<dbReference type="RefSeq" id="WP_045046956.1">
    <property type="nucleotide sequence ID" value="NZ_CP114058.1"/>
</dbReference>
<evidence type="ECO:0000313" key="1">
    <source>
        <dbReference type="EMBL" id="WAT01992.1"/>
    </source>
</evidence>
<organism evidence="1 2">
    <name type="scientific">Rouxiella chamberiensis</name>
    <dbReference type="NCBI Taxonomy" id="1513468"/>
    <lineage>
        <taxon>Bacteria</taxon>
        <taxon>Pseudomonadati</taxon>
        <taxon>Pseudomonadota</taxon>
        <taxon>Gammaproteobacteria</taxon>
        <taxon>Enterobacterales</taxon>
        <taxon>Yersiniaceae</taxon>
        <taxon>Rouxiella</taxon>
    </lineage>
</organism>
<dbReference type="InterPro" id="IPR023846">
    <property type="entry name" value="CHP04042_MSMEG0570"/>
</dbReference>
<protein>
    <submittedName>
        <fullName evidence="1">MSMEG_0570 family nitrogen starvation response protein</fullName>
    </submittedName>
</protein>
<accession>A0ABY7HSM8</accession>
<dbReference type="Proteomes" id="UP001164712">
    <property type="component" value="Chromosome"/>
</dbReference>
<keyword evidence="2" id="KW-1185">Reference proteome</keyword>